<dbReference type="EMBL" id="PYWC01000092">
    <property type="protein sequence ID" value="PWW72882.1"/>
    <property type="molecule type" value="Genomic_DNA"/>
</dbReference>
<accession>A0A317SEM7</accession>
<proteinExistence type="predicted"/>
<dbReference type="Proteomes" id="UP000246991">
    <property type="component" value="Unassembled WGS sequence"/>
</dbReference>
<feature type="non-terminal residue" evidence="1">
    <location>
        <position position="52"/>
    </location>
</feature>
<gene>
    <name evidence="1" type="ORF">C7212DRAFT_30317</name>
</gene>
<organism evidence="1 2">
    <name type="scientific">Tuber magnatum</name>
    <name type="common">white Piedmont truffle</name>
    <dbReference type="NCBI Taxonomy" id="42249"/>
    <lineage>
        <taxon>Eukaryota</taxon>
        <taxon>Fungi</taxon>
        <taxon>Dikarya</taxon>
        <taxon>Ascomycota</taxon>
        <taxon>Pezizomycotina</taxon>
        <taxon>Pezizomycetes</taxon>
        <taxon>Pezizales</taxon>
        <taxon>Tuberaceae</taxon>
        <taxon>Tuber</taxon>
    </lineage>
</organism>
<comment type="caution">
    <text evidence="1">The sequence shown here is derived from an EMBL/GenBank/DDBJ whole genome shotgun (WGS) entry which is preliminary data.</text>
</comment>
<evidence type="ECO:0000313" key="1">
    <source>
        <dbReference type="EMBL" id="PWW72882.1"/>
    </source>
</evidence>
<reference evidence="1 2" key="1">
    <citation type="submission" date="2018-03" db="EMBL/GenBank/DDBJ databases">
        <title>Genomes of Pezizomycetes fungi and the evolution of truffles.</title>
        <authorList>
            <person name="Murat C."/>
            <person name="Payen T."/>
            <person name="Noel B."/>
            <person name="Kuo A."/>
            <person name="Martin F.M."/>
        </authorList>
    </citation>
    <scope>NUCLEOTIDE SEQUENCE [LARGE SCALE GENOMIC DNA]</scope>
    <source>
        <strain evidence="1">091103-1</strain>
    </source>
</reference>
<protein>
    <submittedName>
        <fullName evidence="1">Uncharacterized protein</fullName>
    </submittedName>
</protein>
<dbReference type="AlphaFoldDB" id="A0A317SEM7"/>
<evidence type="ECO:0000313" key="2">
    <source>
        <dbReference type="Proteomes" id="UP000246991"/>
    </source>
</evidence>
<keyword evidence="2" id="KW-1185">Reference proteome</keyword>
<sequence length="52" mass="5912">MLMPPEWKKPCMLAWMVSKIEDLNGRRGECRVFAMGDSSSMPIVIIEEVLSV</sequence>
<name>A0A317SEM7_9PEZI</name>